<accession>F8SJV3</accession>
<sequence length="544" mass="60633">MSEVDFDQDDHYPAEGQWDADQVPPGTEPENGPVGPTLPDEPANVDDTIPEGPIVDTRPPLTLDQQLINFIQTRKDSSAVEGADEAVLAFIRENPNSLMKILNHYNELIESISTGNTVASIKDATWMETLIGGMANLQLGDVPVRATERTGSEWRQGVLPVGGEQGQELRSGRPSQKLNKDRRASKEEMLAYLARKSGNGGFYDTFLPHSGIWLRLRAPTLAEIVSLLTEMASVKLRLGAESKGMAFSNASAIMLDAITTLALSCVVSSNHKYVSPSDLEAVLSIYDEVLLHHGLAAAMYPDGFQYAVPCVANPNTCSHVERFKLNMSSIVWFDNLVFTQEQRKHLAKRFQPSTDEEFEAYRKDFTVTQKKVFWFGDIGLRLAVPTIEKRRASGGQWMQALIDMTQGAFNEQPHGQQRQRYIDNLAQATTALQYAHWVDGIYEREDEYEDFEDQFVTDDPEVIVPYLRDNLATSAEVADSFFKAVHEYVNSSVIGIVALPSYDCPACKGEQGKTHSERFPHLVPIDMVGVFFTLARQKVSHLDL</sequence>
<feature type="region of interest" description="Disordered" evidence="1">
    <location>
        <begin position="1"/>
        <end position="59"/>
    </location>
</feature>
<dbReference type="RefSeq" id="YP_009217154.1">
    <property type="nucleotide sequence ID" value="NC_028999.1"/>
</dbReference>
<protein>
    <submittedName>
        <fullName evidence="2">Uncharacterized protein 074</fullName>
    </submittedName>
</protein>
<keyword evidence="3" id="KW-1185">Reference proteome</keyword>
<evidence type="ECO:0000313" key="2">
    <source>
        <dbReference type="EMBL" id="AEH03498.1"/>
    </source>
</evidence>
<dbReference type="OrthoDB" id="9132at10239"/>
<evidence type="ECO:0000256" key="1">
    <source>
        <dbReference type="SAM" id="MobiDB-lite"/>
    </source>
</evidence>
<organism evidence="2 3">
    <name type="scientific">Pseudomonas phage PhiPA3</name>
    <name type="common">Pseudomonas aeruginosa phage PhiPA3</name>
    <dbReference type="NCBI Taxonomy" id="998086"/>
    <lineage>
        <taxon>Viruses</taxon>
        <taxon>Duplodnaviria</taxon>
        <taxon>Heunggongvirae</taxon>
        <taxon>Uroviricota</taxon>
        <taxon>Caudoviricetes</taxon>
        <taxon>Chimalliviridae</taxon>
        <taxon>Miltoncavirus</taxon>
        <taxon>Miltoncavirus PhiPA3</taxon>
    </lineage>
</organism>
<evidence type="ECO:0000313" key="3">
    <source>
        <dbReference type="Proteomes" id="UP000008388"/>
    </source>
</evidence>
<name>F8SJV3_BPPA3</name>
<dbReference type="KEGG" id="vg:26643603"/>
<reference evidence="2 3" key="1">
    <citation type="journal article" date="2011" name="Microbiology">
        <title>The Pseudomonas aeruginosa generalized transducing phage phiPA3 is a new member of the phiKZ-like group of 'jumbo' phages, and infects model laboratory strains and clinical isolates from cystic fibrosis patients.</title>
        <authorList>
            <person name="Monson R."/>
            <person name="Foulds I."/>
            <person name="Foweraker J."/>
            <person name="Welch M."/>
            <person name="Salmond G.P."/>
        </authorList>
    </citation>
    <scope>NUCLEOTIDE SEQUENCE [LARGE SCALE GENOMIC DNA]</scope>
</reference>
<dbReference type="Proteomes" id="UP000008388">
    <property type="component" value="Segment"/>
</dbReference>
<organismHost>
    <name type="scientific">Pseudomonas aeruginosa</name>
    <dbReference type="NCBI Taxonomy" id="287"/>
</organismHost>
<dbReference type="GeneID" id="26643603"/>
<gene>
    <name evidence="2" type="primary">074</name>
</gene>
<proteinExistence type="predicted"/>
<feature type="region of interest" description="Disordered" evidence="1">
    <location>
        <begin position="163"/>
        <end position="183"/>
    </location>
</feature>
<dbReference type="EMBL" id="HQ630627">
    <property type="protein sequence ID" value="AEH03498.1"/>
    <property type="molecule type" value="Genomic_DNA"/>
</dbReference>